<dbReference type="Pfam" id="PF00496">
    <property type="entry name" value="SBP_bac_5"/>
    <property type="match status" value="1"/>
</dbReference>
<dbReference type="SUPFAM" id="SSF53850">
    <property type="entry name" value="Periplasmic binding protein-like II"/>
    <property type="match status" value="1"/>
</dbReference>
<organism evidence="5 6">
    <name type="scientific">Candidatus Wolfebacteria bacterium CG10_big_fil_rev_8_21_14_0_10_31_9</name>
    <dbReference type="NCBI Taxonomy" id="1975070"/>
    <lineage>
        <taxon>Bacteria</taxon>
        <taxon>Candidatus Wolfeibacteriota</taxon>
    </lineage>
</organism>
<dbReference type="Gene3D" id="3.90.76.10">
    <property type="entry name" value="Dipeptide-binding Protein, Domain 1"/>
    <property type="match status" value="1"/>
</dbReference>
<gene>
    <name evidence="5" type="ORF">COV23_00640</name>
</gene>
<dbReference type="GO" id="GO:1904680">
    <property type="term" value="F:peptide transmembrane transporter activity"/>
    <property type="evidence" value="ECO:0007669"/>
    <property type="project" value="TreeGrafter"/>
</dbReference>
<protein>
    <recommendedName>
        <fullName evidence="4">Solute-binding protein family 5 domain-containing protein</fullName>
    </recommendedName>
</protein>
<evidence type="ECO:0000313" key="6">
    <source>
        <dbReference type="Proteomes" id="UP000231602"/>
    </source>
</evidence>
<dbReference type="Gene3D" id="3.40.190.10">
    <property type="entry name" value="Periplasmic binding protein-like II"/>
    <property type="match status" value="1"/>
</dbReference>
<dbReference type="InterPro" id="IPR039424">
    <property type="entry name" value="SBP_5"/>
</dbReference>
<dbReference type="Proteomes" id="UP000231602">
    <property type="component" value="Unassembled WGS sequence"/>
</dbReference>
<evidence type="ECO:0000259" key="4">
    <source>
        <dbReference type="Pfam" id="PF00496"/>
    </source>
</evidence>
<dbReference type="InterPro" id="IPR000914">
    <property type="entry name" value="SBP_5_dom"/>
</dbReference>
<dbReference type="GO" id="GO:0015833">
    <property type="term" value="P:peptide transport"/>
    <property type="evidence" value="ECO:0007669"/>
    <property type="project" value="TreeGrafter"/>
</dbReference>
<feature type="domain" description="Solute-binding protein family 5" evidence="4">
    <location>
        <begin position="83"/>
        <end position="434"/>
    </location>
</feature>
<dbReference type="PANTHER" id="PTHR30290">
    <property type="entry name" value="PERIPLASMIC BINDING COMPONENT OF ABC TRANSPORTER"/>
    <property type="match status" value="1"/>
</dbReference>
<dbReference type="PIRSF" id="PIRSF002741">
    <property type="entry name" value="MppA"/>
    <property type="match status" value="1"/>
</dbReference>
<dbReference type="PANTHER" id="PTHR30290:SF9">
    <property type="entry name" value="OLIGOPEPTIDE-BINDING PROTEIN APPA"/>
    <property type="match status" value="1"/>
</dbReference>
<proteinExistence type="inferred from homology"/>
<name>A0A2H0RCM2_9BACT</name>
<dbReference type="Gene3D" id="3.10.105.10">
    <property type="entry name" value="Dipeptide-binding Protein, Domain 3"/>
    <property type="match status" value="1"/>
</dbReference>
<sequence length="532" mass="60620">MFSIKERFIFLSATLVFIISSIILSTIFVQKNTILSPTKGGEYTEGIVDQPSFINPVLAQINSIDKDISELVFATLKDMSDDITPNDDKKTYTVRIKGDIFWQDKTPITSDDVIFTIKAIQDPDINSPLAPNWKGVRTERISERELKIIIPATYSYFENILANLRPLPKHLFENIPLANIKLSSYSLEPIGSGPFKFSSFEKTRDGFISTYSLSDNKDGFTGAPFLKSFTIKMYKNKTALIDAFNSGDIDGMAITDPSDISKISIPNQLFKIQMPRYYAIFLNIYKNKSLKNIEVKTALNFATDKNKIIKDVFNDLAFPINGPAILSPESNDFSIDRANEILSNAGWTLNDENIRVSNNGSQKLEFSITVFPSSTLIKTAEIIKEDWAKIGVKININTPPIDNFSEDIIKTRNYEMLLFGNIYGENMDTYSFWHSSQKFYPGLNLSLYENKNADYLIEQIRSTFNKDTREKELDQLQSTIINDSPAVFLYSPYYLYITNKSLKGFNEEQLSLPSDRFLNAKTWYIKTVRSFK</sequence>
<dbReference type="GO" id="GO:0042597">
    <property type="term" value="C:periplasmic space"/>
    <property type="evidence" value="ECO:0007669"/>
    <property type="project" value="UniProtKB-ARBA"/>
</dbReference>
<evidence type="ECO:0000256" key="3">
    <source>
        <dbReference type="ARBA" id="ARBA00022729"/>
    </source>
</evidence>
<keyword evidence="2" id="KW-0813">Transport</keyword>
<dbReference type="AlphaFoldDB" id="A0A2H0RCM2"/>
<evidence type="ECO:0000256" key="2">
    <source>
        <dbReference type="ARBA" id="ARBA00022448"/>
    </source>
</evidence>
<accession>A0A2H0RCM2</accession>
<comment type="caution">
    <text evidence="5">The sequence shown here is derived from an EMBL/GenBank/DDBJ whole genome shotgun (WGS) entry which is preliminary data.</text>
</comment>
<evidence type="ECO:0000313" key="5">
    <source>
        <dbReference type="EMBL" id="PIR44291.1"/>
    </source>
</evidence>
<evidence type="ECO:0000256" key="1">
    <source>
        <dbReference type="ARBA" id="ARBA00005695"/>
    </source>
</evidence>
<dbReference type="InterPro" id="IPR030678">
    <property type="entry name" value="Peptide/Ni-bd"/>
</dbReference>
<dbReference type="GO" id="GO:0043190">
    <property type="term" value="C:ATP-binding cassette (ABC) transporter complex"/>
    <property type="evidence" value="ECO:0007669"/>
    <property type="project" value="InterPro"/>
</dbReference>
<reference evidence="5 6" key="1">
    <citation type="submission" date="2017-09" db="EMBL/GenBank/DDBJ databases">
        <title>Depth-based differentiation of microbial function through sediment-hosted aquifers and enrichment of novel symbionts in the deep terrestrial subsurface.</title>
        <authorList>
            <person name="Probst A.J."/>
            <person name="Ladd B."/>
            <person name="Jarett J.K."/>
            <person name="Geller-Mcgrath D.E."/>
            <person name="Sieber C.M."/>
            <person name="Emerson J.B."/>
            <person name="Anantharaman K."/>
            <person name="Thomas B.C."/>
            <person name="Malmstrom R."/>
            <person name="Stieglmeier M."/>
            <person name="Klingl A."/>
            <person name="Woyke T."/>
            <person name="Ryan C.M."/>
            <person name="Banfield J.F."/>
        </authorList>
    </citation>
    <scope>NUCLEOTIDE SEQUENCE [LARGE SCALE GENOMIC DNA]</scope>
    <source>
        <strain evidence="5">CG10_big_fil_rev_8_21_14_0_10_31_9</strain>
    </source>
</reference>
<dbReference type="EMBL" id="PCXV01000011">
    <property type="protein sequence ID" value="PIR44291.1"/>
    <property type="molecule type" value="Genomic_DNA"/>
</dbReference>
<keyword evidence="3" id="KW-0732">Signal</keyword>
<comment type="similarity">
    <text evidence="1">Belongs to the bacterial solute-binding protein 5 family.</text>
</comment>